<keyword evidence="1" id="KW-0812">Transmembrane</keyword>
<evidence type="ECO:0000256" key="1">
    <source>
        <dbReference type="SAM" id="Phobius"/>
    </source>
</evidence>
<organism evidence="2 3">
    <name type="scientific">Crassostrea virginica</name>
    <name type="common">Eastern oyster</name>
    <dbReference type="NCBI Taxonomy" id="6565"/>
    <lineage>
        <taxon>Eukaryota</taxon>
        <taxon>Metazoa</taxon>
        <taxon>Spiralia</taxon>
        <taxon>Lophotrochozoa</taxon>
        <taxon>Mollusca</taxon>
        <taxon>Bivalvia</taxon>
        <taxon>Autobranchia</taxon>
        <taxon>Pteriomorphia</taxon>
        <taxon>Ostreida</taxon>
        <taxon>Ostreoidea</taxon>
        <taxon>Ostreidae</taxon>
        <taxon>Crassostrea</taxon>
    </lineage>
</organism>
<keyword evidence="2" id="KW-1185">Reference proteome</keyword>
<name>A0A8B8AQW9_CRAVI</name>
<proteinExistence type="predicted"/>
<evidence type="ECO:0000313" key="2">
    <source>
        <dbReference type="Proteomes" id="UP000694844"/>
    </source>
</evidence>
<keyword evidence="1" id="KW-0472">Membrane</keyword>
<dbReference type="RefSeq" id="XP_022292574.1">
    <property type="nucleotide sequence ID" value="XM_022436866.1"/>
</dbReference>
<dbReference type="Proteomes" id="UP000694844">
    <property type="component" value="Chromosome 7"/>
</dbReference>
<dbReference type="OrthoDB" id="6092766at2759"/>
<reference evidence="3" key="1">
    <citation type="submission" date="2025-08" db="UniProtKB">
        <authorList>
            <consortium name="RefSeq"/>
        </authorList>
    </citation>
    <scope>IDENTIFICATION</scope>
    <source>
        <tissue evidence="3">Whole sample</tissue>
    </source>
</reference>
<protein>
    <submittedName>
        <fullName evidence="3">Uncharacterized protein LOC111103528</fullName>
    </submittedName>
</protein>
<accession>A0A8B8AQW9</accession>
<sequence>MARVEACPKNLTKVIEASKRLGCKNDEYGNNQYLCLPNVDNTSLVEFCYGGIMGFQKKGNCVQASKGNLTHISCVGFSSGCPETHFITTDFYKYPACQDLDLDHHCYKFDPYCSPKNDIKTRANFTTTSILAVSMGLVIPIAVLFVLYCYCRRKQRRRHKYAEDQITTNAEYTQDKNGLSMTEQKSLLADEKTEDLESESDELAESRILIETREEKKSSLDILRDATLEEMQKLLEDDKTFATLKHAVLNITNCIDADTGMDDVYKNIQDVLRIGTIISQNLKSSIAEVKVTCSFLSVVLQKEQYLLKNIKRLDDDENYSELLHEWKSAVGLEESLLHSNTYLTHITDGTSKHVVDTLQNLISENEIVKFLKDLQSEAKKLIREPKIKSALGVKVESAVLATKLVNLYCKIAILHSYVLWQVFCIKQIYGNDKSTTKVVFEMIEWCRNSNSEMLKCITHPKVDHAVFLGVFHISENENVQHLLQIQDIEVPAVAEHLYNREIHIQWSYSPDVALQMKKFSYGIWGTTETTTKKCKFVFEPVEGREMDDIFYIRSARSGWTDYYIQMKSDGTCETVQNRLGKGLKWKLLSLMSDPKNPNFIITSLDEPGRFLYLDSRRGEIRGKRDLEKVRVKGLWKIRDC</sequence>
<keyword evidence="1" id="KW-1133">Transmembrane helix</keyword>
<gene>
    <name evidence="3" type="primary">LOC111103528</name>
</gene>
<dbReference type="KEGG" id="cvn:111103528"/>
<dbReference type="AlphaFoldDB" id="A0A8B8AQW9"/>
<dbReference type="GeneID" id="111103528"/>
<feature type="transmembrane region" description="Helical" evidence="1">
    <location>
        <begin position="130"/>
        <end position="151"/>
    </location>
</feature>
<evidence type="ECO:0000313" key="3">
    <source>
        <dbReference type="RefSeq" id="XP_022292574.1"/>
    </source>
</evidence>